<protein>
    <submittedName>
        <fullName evidence="1">Uncharacterized protein</fullName>
    </submittedName>
</protein>
<dbReference type="PATRIC" id="fig|1107882.3.peg.5111"/>
<dbReference type="AlphaFoldDB" id="H0HYI6"/>
<gene>
    <name evidence="1" type="ORF">MAXJ12_26333</name>
</gene>
<accession>H0HYI6</accession>
<dbReference type="RefSeq" id="WP_008838843.1">
    <property type="nucleotide sequence ID" value="NZ_AHAM01000221.1"/>
</dbReference>
<sequence>MLGLSMDNFASSKQPTEIQGLAPKAEAAWTALQRQYASRISDAEIDHLFACFVLGLTSPAYAEGEPALHFDVCRALVAVKLPPERVHAALHTMPEPTQPWLASACALIESQGAKIGSALQEKASNLEDLSTARANAATGSLGKNEENAT</sequence>
<dbReference type="EMBL" id="AHAM01000221">
    <property type="protein sequence ID" value="EHK54195.1"/>
    <property type="molecule type" value="Genomic_DNA"/>
</dbReference>
<keyword evidence="2" id="KW-1185">Reference proteome</keyword>
<organism evidence="1 2">
    <name type="scientific">Mesorhizobium alhagi CCNWXJ12-2</name>
    <dbReference type="NCBI Taxonomy" id="1107882"/>
    <lineage>
        <taxon>Bacteria</taxon>
        <taxon>Pseudomonadati</taxon>
        <taxon>Pseudomonadota</taxon>
        <taxon>Alphaproteobacteria</taxon>
        <taxon>Hyphomicrobiales</taxon>
        <taxon>Phyllobacteriaceae</taxon>
        <taxon>Allomesorhizobium</taxon>
    </lineage>
</organism>
<proteinExistence type="predicted"/>
<name>H0HYI6_9HYPH</name>
<dbReference type="Proteomes" id="UP000003250">
    <property type="component" value="Unassembled WGS sequence"/>
</dbReference>
<reference evidence="1 2" key="1">
    <citation type="journal article" date="2012" name="J. Bacteriol.">
        <title>Draft Genome Sequence of Mesorhizobium alhagi CCNWXJ12-2T, a Novel Salt-Resistant Species Isolated from the Desert of Northwestern China.</title>
        <authorList>
            <person name="Zhou M."/>
            <person name="Chen W."/>
            <person name="Chen H."/>
            <person name="Wei G."/>
        </authorList>
    </citation>
    <scope>NUCLEOTIDE SEQUENCE [LARGE SCALE GENOMIC DNA]</scope>
    <source>
        <strain evidence="1 2">CCNWXJ12-2</strain>
    </source>
</reference>
<evidence type="ECO:0000313" key="2">
    <source>
        <dbReference type="Proteomes" id="UP000003250"/>
    </source>
</evidence>
<evidence type="ECO:0000313" key="1">
    <source>
        <dbReference type="EMBL" id="EHK54195.1"/>
    </source>
</evidence>